<gene>
    <name evidence="1" type="ORF">GCM10009096_15140</name>
</gene>
<dbReference type="PIRSF" id="PIRSF011444">
    <property type="entry name" value="DUF1287"/>
    <property type="match status" value="1"/>
</dbReference>
<organism evidence="1 2">
    <name type="scientific">Parasphingorhabdus litoris</name>
    <dbReference type="NCBI Taxonomy" id="394733"/>
    <lineage>
        <taxon>Bacteria</taxon>
        <taxon>Pseudomonadati</taxon>
        <taxon>Pseudomonadota</taxon>
        <taxon>Alphaproteobacteria</taxon>
        <taxon>Sphingomonadales</taxon>
        <taxon>Sphingomonadaceae</taxon>
        <taxon>Parasphingorhabdus</taxon>
    </lineage>
</organism>
<dbReference type="InterPro" id="IPR009706">
    <property type="entry name" value="DUF1287"/>
</dbReference>
<comment type="caution">
    <text evidence="1">The sequence shown here is derived from an EMBL/GenBank/DDBJ whole genome shotgun (WGS) entry which is preliminary data.</text>
</comment>
<dbReference type="EMBL" id="BAAAEM010000002">
    <property type="protein sequence ID" value="GAA0474573.1"/>
    <property type="molecule type" value="Genomic_DNA"/>
</dbReference>
<name>A0ABN1AEN0_9SPHN</name>
<evidence type="ECO:0000313" key="1">
    <source>
        <dbReference type="EMBL" id="GAA0474573.1"/>
    </source>
</evidence>
<dbReference type="Pfam" id="PF06940">
    <property type="entry name" value="DUF1287"/>
    <property type="match status" value="1"/>
</dbReference>
<protein>
    <submittedName>
        <fullName evidence="1">DUF1287 domain-containing protein</fullName>
    </submittedName>
</protein>
<proteinExistence type="predicted"/>
<reference evidence="1 2" key="1">
    <citation type="journal article" date="2019" name="Int. J. Syst. Evol. Microbiol.">
        <title>The Global Catalogue of Microorganisms (GCM) 10K type strain sequencing project: providing services to taxonomists for standard genome sequencing and annotation.</title>
        <authorList>
            <consortium name="The Broad Institute Genomics Platform"/>
            <consortium name="The Broad Institute Genome Sequencing Center for Infectious Disease"/>
            <person name="Wu L."/>
            <person name="Ma J."/>
        </authorList>
    </citation>
    <scope>NUCLEOTIDE SEQUENCE [LARGE SCALE GENOMIC DNA]</scope>
    <source>
        <strain evidence="1 2">JCM 14162</strain>
    </source>
</reference>
<sequence>MQAARNQVGVTTIYSQAYHGIGYPNGDFPRKSGACTDVIIRAYRDGLDLDLQKLIHLDMKKAFSAYPKIWGLKTTDRNIDHRRVPNMRTFFKRQGAVEPFSKDPQDWLPGDIVTSIIDDRLAHCGIVSDRKIKGRPLLIHNVGRGTREEDRLFAWPITGHYRWAV</sequence>
<dbReference type="Proteomes" id="UP001500713">
    <property type="component" value="Unassembled WGS sequence"/>
</dbReference>
<keyword evidence="2" id="KW-1185">Reference proteome</keyword>
<accession>A0ABN1AEN0</accession>
<evidence type="ECO:0000313" key="2">
    <source>
        <dbReference type="Proteomes" id="UP001500713"/>
    </source>
</evidence>